<dbReference type="RefSeq" id="WP_200802406.1">
    <property type="nucleotide sequence ID" value="NZ_FRFE01000019.1"/>
</dbReference>
<gene>
    <name evidence="1" type="ORF">SAMN02745220_03465</name>
</gene>
<dbReference type="Proteomes" id="UP000184603">
    <property type="component" value="Unassembled WGS sequence"/>
</dbReference>
<organism evidence="1 2">
    <name type="scientific">Desulfopila aestuarii DSM 18488</name>
    <dbReference type="NCBI Taxonomy" id="1121416"/>
    <lineage>
        <taxon>Bacteria</taxon>
        <taxon>Pseudomonadati</taxon>
        <taxon>Thermodesulfobacteriota</taxon>
        <taxon>Desulfobulbia</taxon>
        <taxon>Desulfobulbales</taxon>
        <taxon>Desulfocapsaceae</taxon>
        <taxon>Desulfopila</taxon>
    </lineage>
</organism>
<dbReference type="SUPFAM" id="SSF141571">
    <property type="entry name" value="Pentapeptide repeat-like"/>
    <property type="match status" value="1"/>
</dbReference>
<dbReference type="Pfam" id="PF00805">
    <property type="entry name" value="Pentapeptide"/>
    <property type="match status" value="2"/>
</dbReference>
<accession>A0A1M7YD03</accession>
<name>A0A1M7YD03_9BACT</name>
<proteinExistence type="predicted"/>
<protein>
    <submittedName>
        <fullName evidence="1">Pentapeptide repeat-containing protein</fullName>
    </submittedName>
</protein>
<sequence length="304" mass="32093">MNIHKNRIVTTAMAAILAAIPGCGINSLDQMPQAGQNTLSAKSLHSLLAGQNLHLTSIDFDAQVLFKENQKLAARNRGGETDTGKWDITSDDMVCLDFDTWHFGDMRCYSVAQYPGGKGYIFFTENGARAYSVEVLDTIPAALISLGAGKKRTSYLKEQNKTVAAPATREIAPEVTVPEPPPAPEPSPEEMKRIMITTARNCPACNFAGVDLRGAELVGANLAGANLAGADLTGANLRRADLSGANLQNAKLRVTNLPGANLTGCDLTQADFSGANLIKANLSGSATQGALFTDALMEGTKGIK</sequence>
<dbReference type="AlphaFoldDB" id="A0A1M7YD03"/>
<reference evidence="1 2" key="1">
    <citation type="submission" date="2016-12" db="EMBL/GenBank/DDBJ databases">
        <authorList>
            <person name="Song W.-J."/>
            <person name="Kurnit D.M."/>
        </authorList>
    </citation>
    <scope>NUCLEOTIDE SEQUENCE [LARGE SCALE GENOMIC DNA]</scope>
    <source>
        <strain evidence="1 2">DSM 18488</strain>
    </source>
</reference>
<dbReference type="PANTHER" id="PTHR14136:SF17">
    <property type="entry name" value="BTB_POZ DOMAIN-CONTAINING PROTEIN KCTD9"/>
    <property type="match status" value="1"/>
</dbReference>
<dbReference type="PANTHER" id="PTHR14136">
    <property type="entry name" value="BTB_POZ DOMAIN-CONTAINING PROTEIN KCTD9"/>
    <property type="match status" value="1"/>
</dbReference>
<dbReference type="InterPro" id="IPR001646">
    <property type="entry name" value="5peptide_repeat"/>
</dbReference>
<evidence type="ECO:0000313" key="1">
    <source>
        <dbReference type="EMBL" id="SHO50459.1"/>
    </source>
</evidence>
<dbReference type="STRING" id="1121416.SAMN02745220_03465"/>
<dbReference type="InterPro" id="IPR051082">
    <property type="entry name" value="Pentapeptide-BTB/POZ_domain"/>
</dbReference>
<dbReference type="EMBL" id="FRFE01000019">
    <property type="protein sequence ID" value="SHO50459.1"/>
    <property type="molecule type" value="Genomic_DNA"/>
</dbReference>
<evidence type="ECO:0000313" key="2">
    <source>
        <dbReference type="Proteomes" id="UP000184603"/>
    </source>
</evidence>
<dbReference type="Gene3D" id="2.160.20.80">
    <property type="entry name" value="E3 ubiquitin-protein ligase SopA"/>
    <property type="match status" value="1"/>
</dbReference>
<keyword evidence="2" id="KW-1185">Reference proteome</keyword>